<evidence type="ECO:0000313" key="12">
    <source>
        <dbReference type="RefSeq" id="WP_051378096.1"/>
    </source>
</evidence>
<dbReference type="GO" id="GO:0016746">
    <property type="term" value="F:acyltransferase activity"/>
    <property type="evidence" value="ECO:0007669"/>
    <property type="project" value="UniProtKB-KW"/>
</dbReference>
<proteinExistence type="predicted"/>
<feature type="compositionally biased region" description="Low complexity" evidence="8">
    <location>
        <begin position="11"/>
        <end position="43"/>
    </location>
</feature>
<dbReference type="CDD" id="cd07989">
    <property type="entry name" value="LPLAT_AGPAT-like"/>
    <property type="match status" value="1"/>
</dbReference>
<evidence type="ECO:0000259" key="10">
    <source>
        <dbReference type="SMART" id="SM00563"/>
    </source>
</evidence>
<dbReference type="PANTHER" id="PTHR23063">
    <property type="entry name" value="PHOSPHOLIPID ACYLTRANSFERASE"/>
    <property type="match status" value="1"/>
</dbReference>
<dbReference type="EC" id="2.3.1.-" evidence="12"/>
<dbReference type="GO" id="GO:0016020">
    <property type="term" value="C:membrane"/>
    <property type="evidence" value="ECO:0007669"/>
    <property type="project" value="UniProtKB-SubCell"/>
</dbReference>
<feature type="domain" description="Phospholipid/glycerol acyltransferase" evidence="10">
    <location>
        <begin position="128"/>
        <end position="240"/>
    </location>
</feature>
<sequence length="306" mass="31545">MSARPEQGVTDADAAGDAARPAAPAASGAMPAAPAAPSAARVPSGPQLPVPLPPPGLLPWLRIRLRIAAAVATLLGGFAVQVLLFPLMGARGRGYAMTRWSRLMLRACGVRRLPARVAPEAAPGFAGALVLANHVSWLDILVLAALHPTHFVSKSEVGDWPLIGAMAKRMGTLFIERGRRHAVHSMIKLMATTLGKGESCTVFPEGTTGDGTTLLPFHANLLQAAVESGAPVQPVGLRYLRDGRPTLVTAYCGDISLGQSACAVLGTPGIEVELVATAPIASAGLTRHELADRTRAAIAAALGMPG</sequence>
<evidence type="ECO:0000256" key="2">
    <source>
        <dbReference type="ARBA" id="ARBA00022679"/>
    </source>
</evidence>
<dbReference type="Proteomes" id="UP000675920">
    <property type="component" value="Unplaced"/>
</dbReference>
<evidence type="ECO:0000256" key="8">
    <source>
        <dbReference type="SAM" id="MobiDB-lite"/>
    </source>
</evidence>
<dbReference type="GO" id="GO:0006629">
    <property type="term" value="P:lipid metabolic process"/>
    <property type="evidence" value="ECO:0007669"/>
    <property type="project" value="UniProtKB-KW"/>
</dbReference>
<dbReference type="Pfam" id="PF01553">
    <property type="entry name" value="Acyltransferase"/>
    <property type="match status" value="1"/>
</dbReference>
<evidence type="ECO:0000256" key="4">
    <source>
        <dbReference type="ARBA" id="ARBA00022989"/>
    </source>
</evidence>
<keyword evidence="11" id="KW-1185">Reference proteome</keyword>
<accession>A0A8B6X9C3</accession>
<keyword evidence="3 9" id="KW-0812">Transmembrane</keyword>
<keyword evidence="4 9" id="KW-1133">Transmembrane helix</keyword>
<feature type="region of interest" description="Disordered" evidence="8">
    <location>
        <begin position="1"/>
        <end position="43"/>
    </location>
</feature>
<organism evidence="11 12">
    <name type="scientific">Derxia gummosa DSM 723</name>
    <dbReference type="NCBI Taxonomy" id="1121388"/>
    <lineage>
        <taxon>Bacteria</taxon>
        <taxon>Pseudomonadati</taxon>
        <taxon>Pseudomonadota</taxon>
        <taxon>Betaproteobacteria</taxon>
        <taxon>Burkholderiales</taxon>
        <taxon>Alcaligenaceae</taxon>
        <taxon>Derxia</taxon>
    </lineage>
</organism>
<reference evidence="12" key="3">
    <citation type="submission" date="2025-08" db="UniProtKB">
        <authorList>
            <consortium name="RefSeq"/>
        </authorList>
    </citation>
    <scope>IDENTIFICATION</scope>
</reference>
<dbReference type="RefSeq" id="WP_051378096.1">
    <property type="nucleotide sequence ID" value="NZ_AXWS01000007.1"/>
</dbReference>
<evidence type="ECO:0000256" key="9">
    <source>
        <dbReference type="SAM" id="Phobius"/>
    </source>
</evidence>
<dbReference type="PANTHER" id="PTHR23063:SF52">
    <property type="entry name" value="LYSOPHOSPHATIDYLCHOLINE ACYLTRANSFERASE"/>
    <property type="match status" value="1"/>
</dbReference>
<evidence type="ECO:0000256" key="1">
    <source>
        <dbReference type="ARBA" id="ARBA00004370"/>
    </source>
</evidence>
<comment type="subcellular location">
    <subcellularLocation>
        <location evidence="1">Membrane</location>
    </subcellularLocation>
</comment>
<dbReference type="OrthoDB" id="9806880at2"/>
<reference evidence="12" key="2">
    <citation type="journal article" date="2009" name="J. Lipid Res. 50">
        <title>Recent progress on acyl CoA: lysophospholipid acyltransferase research.</title>
        <authorList>
            <person name="Shindou H."/>
            <person name="Hishikawa D."/>
            <person name="Harayama T."/>
            <person name="Yuki K."/>
            <person name="Shimizu T."/>
        </authorList>
    </citation>
    <scope>NUCLEOTIDE SEQUENCE</scope>
</reference>
<keyword evidence="7 12" id="KW-0012">Acyltransferase</keyword>
<dbReference type="SMART" id="SM00563">
    <property type="entry name" value="PlsC"/>
    <property type="match status" value="1"/>
</dbReference>
<evidence type="ECO:0000256" key="7">
    <source>
        <dbReference type="ARBA" id="ARBA00023315"/>
    </source>
</evidence>
<dbReference type="AlphaFoldDB" id="A0A8B6X9C3"/>
<evidence type="ECO:0000256" key="3">
    <source>
        <dbReference type="ARBA" id="ARBA00022692"/>
    </source>
</evidence>
<dbReference type="SUPFAM" id="SSF69593">
    <property type="entry name" value="Glycerol-3-phosphate (1)-acyltransferase"/>
    <property type="match status" value="1"/>
</dbReference>
<evidence type="ECO:0000256" key="6">
    <source>
        <dbReference type="ARBA" id="ARBA00023136"/>
    </source>
</evidence>
<dbReference type="InterPro" id="IPR002123">
    <property type="entry name" value="Plipid/glycerol_acylTrfase"/>
</dbReference>
<name>A0A8B6X9C3_9BURK</name>
<keyword evidence="2" id="KW-0808">Transferase</keyword>
<keyword evidence="6 9" id="KW-0472">Membrane</keyword>
<evidence type="ECO:0000313" key="11">
    <source>
        <dbReference type="Proteomes" id="UP000675920"/>
    </source>
</evidence>
<evidence type="ECO:0000256" key="5">
    <source>
        <dbReference type="ARBA" id="ARBA00023098"/>
    </source>
</evidence>
<keyword evidence="5" id="KW-0443">Lipid metabolism</keyword>
<feature type="transmembrane region" description="Helical" evidence="9">
    <location>
        <begin position="67"/>
        <end position="89"/>
    </location>
</feature>
<reference evidence="12" key="1">
    <citation type="journal article" date="2009" name="J. Biol. Chem.">
        <title>Acyl-CoA:lysophospholipid acyltransferases.</title>
        <authorList>
            <person name="Shindou H."/>
            <person name="Shimizu T."/>
        </authorList>
    </citation>
    <scope>NUCLEOTIDE SEQUENCE</scope>
</reference>
<protein>
    <submittedName>
        <fullName evidence="12">Lysophospholipid acyltransferase family protein</fullName>
        <ecNumber evidence="12">2.3.1.-</ecNumber>
    </submittedName>
</protein>